<organism evidence="1 2">
    <name type="scientific">Rosa chinensis</name>
    <name type="common">China rose</name>
    <dbReference type="NCBI Taxonomy" id="74649"/>
    <lineage>
        <taxon>Eukaryota</taxon>
        <taxon>Viridiplantae</taxon>
        <taxon>Streptophyta</taxon>
        <taxon>Embryophyta</taxon>
        <taxon>Tracheophyta</taxon>
        <taxon>Spermatophyta</taxon>
        <taxon>Magnoliopsida</taxon>
        <taxon>eudicotyledons</taxon>
        <taxon>Gunneridae</taxon>
        <taxon>Pentapetalae</taxon>
        <taxon>rosids</taxon>
        <taxon>fabids</taxon>
        <taxon>Rosales</taxon>
        <taxon>Rosaceae</taxon>
        <taxon>Rosoideae</taxon>
        <taxon>Rosoideae incertae sedis</taxon>
        <taxon>Rosa</taxon>
    </lineage>
</organism>
<name>A0A2P6PRX6_ROSCH</name>
<dbReference type="AlphaFoldDB" id="A0A2P6PRX6"/>
<proteinExistence type="predicted"/>
<gene>
    <name evidence="1" type="ORF">RchiOBHm_Chr6g0275181</name>
</gene>
<sequence length="71" mass="8484">MSSVFYGCEIGFVINKERETRITLKRAVGLVSYLLLYSFFRVWRCNRRESGCFRVSLMDHFLLYFLFELGV</sequence>
<dbReference type="Proteomes" id="UP000238479">
    <property type="component" value="Chromosome 6"/>
</dbReference>
<evidence type="ECO:0000313" key="1">
    <source>
        <dbReference type="EMBL" id="PRQ24687.1"/>
    </source>
</evidence>
<comment type="caution">
    <text evidence="1">The sequence shown here is derived from an EMBL/GenBank/DDBJ whole genome shotgun (WGS) entry which is preliminary data.</text>
</comment>
<dbReference type="Gramene" id="PRQ24687">
    <property type="protein sequence ID" value="PRQ24687"/>
    <property type="gene ID" value="RchiOBHm_Chr6g0275181"/>
</dbReference>
<protein>
    <submittedName>
        <fullName evidence="1">Uncharacterized protein</fullName>
    </submittedName>
</protein>
<keyword evidence="2" id="KW-1185">Reference proteome</keyword>
<evidence type="ECO:0000313" key="2">
    <source>
        <dbReference type="Proteomes" id="UP000238479"/>
    </source>
</evidence>
<dbReference type="EMBL" id="PDCK01000044">
    <property type="protein sequence ID" value="PRQ24687.1"/>
    <property type="molecule type" value="Genomic_DNA"/>
</dbReference>
<reference evidence="1 2" key="1">
    <citation type="journal article" date="2018" name="Nat. Genet.">
        <title>The Rosa genome provides new insights in the design of modern roses.</title>
        <authorList>
            <person name="Bendahmane M."/>
        </authorList>
    </citation>
    <scope>NUCLEOTIDE SEQUENCE [LARGE SCALE GENOMIC DNA]</scope>
    <source>
        <strain evidence="2">cv. Old Blush</strain>
    </source>
</reference>
<accession>A0A2P6PRX6</accession>